<dbReference type="Proteomes" id="UP000886653">
    <property type="component" value="Unassembled WGS sequence"/>
</dbReference>
<dbReference type="GO" id="GO:0004523">
    <property type="term" value="F:RNA-DNA hybrid ribonuclease activity"/>
    <property type="evidence" value="ECO:0007669"/>
    <property type="project" value="InterPro"/>
</dbReference>
<dbReference type="SUPFAM" id="SSF53098">
    <property type="entry name" value="Ribonuclease H-like"/>
    <property type="match status" value="1"/>
</dbReference>
<keyword evidence="3" id="KW-1185">Reference proteome</keyword>
<dbReference type="EMBL" id="MU167210">
    <property type="protein sequence ID" value="KAG0151990.1"/>
    <property type="molecule type" value="Genomic_DNA"/>
</dbReference>
<feature type="non-terminal residue" evidence="2">
    <location>
        <position position="1"/>
    </location>
</feature>
<organism evidence="2 3">
    <name type="scientific">Cronartium quercuum f. sp. fusiforme G11</name>
    <dbReference type="NCBI Taxonomy" id="708437"/>
    <lineage>
        <taxon>Eukaryota</taxon>
        <taxon>Fungi</taxon>
        <taxon>Dikarya</taxon>
        <taxon>Basidiomycota</taxon>
        <taxon>Pucciniomycotina</taxon>
        <taxon>Pucciniomycetes</taxon>
        <taxon>Pucciniales</taxon>
        <taxon>Coleosporiaceae</taxon>
        <taxon>Cronartium</taxon>
    </lineage>
</organism>
<comment type="caution">
    <text evidence="2">The sequence shown here is derived from an EMBL/GenBank/DDBJ whole genome shotgun (WGS) entry which is preliminary data.</text>
</comment>
<evidence type="ECO:0000313" key="3">
    <source>
        <dbReference type="Proteomes" id="UP000886653"/>
    </source>
</evidence>
<dbReference type="OrthoDB" id="7554985at2759"/>
<evidence type="ECO:0000313" key="2">
    <source>
        <dbReference type="EMBL" id="KAG0151990.1"/>
    </source>
</evidence>
<dbReference type="InterPro" id="IPR036397">
    <property type="entry name" value="RNaseH_sf"/>
</dbReference>
<dbReference type="AlphaFoldDB" id="A0A9P6THQ6"/>
<dbReference type="CDD" id="cd09276">
    <property type="entry name" value="Rnase_HI_RT_non_LTR"/>
    <property type="match status" value="1"/>
</dbReference>
<dbReference type="InterPro" id="IPR002156">
    <property type="entry name" value="RNaseH_domain"/>
</dbReference>
<evidence type="ECO:0000259" key="1">
    <source>
        <dbReference type="PROSITE" id="PS50879"/>
    </source>
</evidence>
<dbReference type="PROSITE" id="PS50879">
    <property type="entry name" value="RNASE_H_1"/>
    <property type="match status" value="1"/>
</dbReference>
<reference evidence="2" key="1">
    <citation type="submission" date="2013-11" db="EMBL/GenBank/DDBJ databases">
        <title>Genome sequence of the fusiform rust pathogen reveals effectors for host alternation and coevolution with pine.</title>
        <authorList>
            <consortium name="DOE Joint Genome Institute"/>
            <person name="Smith K."/>
            <person name="Pendleton A."/>
            <person name="Kubisiak T."/>
            <person name="Anderson C."/>
            <person name="Salamov A."/>
            <person name="Aerts A."/>
            <person name="Riley R."/>
            <person name="Clum A."/>
            <person name="Lindquist E."/>
            <person name="Ence D."/>
            <person name="Campbell M."/>
            <person name="Kronenberg Z."/>
            <person name="Feau N."/>
            <person name="Dhillon B."/>
            <person name="Hamelin R."/>
            <person name="Burleigh J."/>
            <person name="Smith J."/>
            <person name="Yandell M."/>
            <person name="Nelson C."/>
            <person name="Grigoriev I."/>
            <person name="Davis J."/>
        </authorList>
    </citation>
    <scope>NUCLEOTIDE SEQUENCE</scope>
    <source>
        <strain evidence="2">G11</strain>
    </source>
</reference>
<proteinExistence type="predicted"/>
<protein>
    <recommendedName>
        <fullName evidence="1">RNase H type-1 domain-containing protein</fullName>
    </recommendedName>
</protein>
<feature type="domain" description="RNase H type-1" evidence="1">
    <location>
        <begin position="10"/>
        <end position="148"/>
    </location>
</feature>
<sequence length="202" mass="23236">VEKQSMQETRENTFIFFTDGSVIPEKGEGAAATSMGETIAVPIYPSTLISSVETELIGIILAVYLYIKSKRDKPYMSRLAIFSNNQTVIRKIHNPPFDESNQYLVLFVKNLIELNQLESTAINLYWSPSHEKIDLQEKADKAAKEIMKHSLNNGLELYHNLNSIHSKIKEHFNIAWLQLPMSRQHYLMTPVKDIWNSLKKLE</sequence>
<dbReference type="Gene3D" id="3.30.420.10">
    <property type="entry name" value="Ribonuclease H-like superfamily/Ribonuclease H"/>
    <property type="match status" value="1"/>
</dbReference>
<dbReference type="GO" id="GO:0003676">
    <property type="term" value="F:nucleic acid binding"/>
    <property type="evidence" value="ECO:0007669"/>
    <property type="project" value="InterPro"/>
</dbReference>
<name>A0A9P6THQ6_9BASI</name>
<accession>A0A9P6THQ6</accession>
<gene>
    <name evidence="2" type="ORF">CROQUDRAFT_36036</name>
</gene>
<dbReference type="InterPro" id="IPR012337">
    <property type="entry name" value="RNaseH-like_sf"/>
</dbReference>